<dbReference type="Proteomes" id="UP000005270">
    <property type="component" value="Chromosome"/>
</dbReference>
<gene>
    <name evidence="1" type="ordered locus">TCELL_0735</name>
</gene>
<reference evidence="1 2" key="1">
    <citation type="journal article" date="2012" name="J. Bacteriol.">
        <title>Complete genome sequence of the hyperthermophilic cellulolytic Crenarchaeon 'Thermogladius cellulolyticus' 1633.</title>
        <authorList>
            <person name="Mardanov A.V."/>
            <person name="Kochetkova T.V."/>
            <person name="Beletsky A.V."/>
            <person name="Bonch-Osmolovskaya E.A."/>
            <person name="Ravin N.V."/>
            <person name="Skryabin K.G."/>
        </authorList>
    </citation>
    <scope>NUCLEOTIDE SEQUENCE [LARGE SCALE GENOMIC DNA]</scope>
    <source>
        <strain evidence="2">DSM 22663 / VKM B-2946 / 1633</strain>
    </source>
</reference>
<dbReference type="GeneID" id="13013050"/>
<dbReference type="AlphaFoldDB" id="I3TEH1"/>
<name>I3TEH1_THEC1</name>
<dbReference type="OrthoDB" id="2392at2157"/>
<dbReference type="EMBL" id="CP003531">
    <property type="protein sequence ID" value="AFK51159.1"/>
    <property type="molecule type" value="Genomic_DNA"/>
</dbReference>
<evidence type="ECO:0000313" key="1">
    <source>
        <dbReference type="EMBL" id="AFK51159.1"/>
    </source>
</evidence>
<dbReference type="Gene3D" id="6.10.140.1230">
    <property type="match status" value="1"/>
</dbReference>
<dbReference type="STRING" id="1184251.TCELL_0735"/>
<organism evidence="1 2">
    <name type="scientific">Thermogladius calderae (strain DSM 22663 / VKM B-2946 / 1633)</name>
    <dbReference type="NCBI Taxonomy" id="1184251"/>
    <lineage>
        <taxon>Archaea</taxon>
        <taxon>Thermoproteota</taxon>
        <taxon>Thermoprotei</taxon>
        <taxon>Desulfurococcales</taxon>
        <taxon>Desulfurococcaceae</taxon>
        <taxon>Thermogladius</taxon>
    </lineage>
</organism>
<dbReference type="FunCoup" id="I3TEH1">
    <property type="interactions" value="1"/>
</dbReference>
<dbReference type="KEGG" id="thg:TCELL_0735"/>
<sequence length="216" mass="24574">MGVNWNWNKEQESIADKIKKWFNPDREPLEKKAIMAQYRLKTAISRINNYVEKLNERDRELFNNVVEALMRRDEKRAKIYAKETAEIRKVAKQLLTVQYALEHAALKLETFLIYGGAINEVGPVIGVMKQALGILKSVAPDIWIDLQYAVRELETAMGSSIVDISADIESGLDSEARKIFEEARIIAEQKVKERFAELPKTIGVPETEQGRASPTA</sequence>
<protein>
    <submittedName>
        <fullName evidence="1">Uncharacterized protein</fullName>
    </submittedName>
</protein>
<evidence type="ECO:0000313" key="2">
    <source>
        <dbReference type="Proteomes" id="UP000005270"/>
    </source>
</evidence>
<dbReference type="RefSeq" id="WP_014737409.1">
    <property type="nucleotide sequence ID" value="NC_017954.1"/>
</dbReference>
<dbReference type="eggNOG" id="arCOG00452">
    <property type="taxonomic scope" value="Archaea"/>
</dbReference>
<dbReference type="InParanoid" id="I3TEH1"/>
<accession>I3TEH1</accession>
<proteinExistence type="predicted"/>
<keyword evidence="2" id="KW-1185">Reference proteome</keyword>
<dbReference type="HOGENOM" id="CLU_095961_0_0_2"/>